<dbReference type="PANTHER" id="PTHR42790:SF19">
    <property type="entry name" value="KYNURENINE_ALPHA-AMINOADIPATE AMINOTRANSFERASE, MITOCHONDRIAL"/>
    <property type="match status" value="1"/>
</dbReference>
<name>A0A6J4LLT2_9BACT</name>
<evidence type="ECO:0000256" key="2">
    <source>
        <dbReference type="ARBA" id="ARBA00022576"/>
    </source>
</evidence>
<dbReference type="GO" id="GO:0030170">
    <property type="term" value="F:pyridoxal phosphate binding"/>
    <property type="evidence" value="ECO:0007669"/>
    <property type="project" value="InterPro"/>
</dbReference>
<dbReference type="InterPro" id="IPR015422">
    <property type="entry name" value="PyrdxlP-dep_Trfase_small"/>
</dbReference>
<keyword evidence="3 6" id="KW-0808">Transferase</keyword>
<comment type="cofactor">
    <cofactor evidence="1">
        <name>pyridoxal 5'-phosphate</name>
        <dbReference type="ChEBI" id="CHEBI:597326"/>
    </cofactor>
</comment>
<dbReference type="InterPro" id="IPR015424">
    <property type="entry name" value="PyrdxlP-dep_Trfase"/>
</dbReference>
<dbReference type="AlphaFoldDB" id="A0A6J4LLT2"/>
<dbReference type="EMBL" id="CADCTW010000133">
    <property type="protein sequence ID" value="CAA9335728.1"/>
    <property type="molecule type" value="Genomic_DNA"/>
</dbReference>
<keyword evidence="2 6" id="KW-0032">Aminotransferase</keyword>
<reference evidence="6" key="1">
    <citation type="submission" date="2020-02" db="EMBL/GenBank/DDBJ databases">
        <authorList>
            <person name="Meier V. D."/>
        </authorList>
    </citation>
    <scope>NUCLEOTIDE SEQUENCE</scope>
    <source>
        <strain evidence="6">AVDCRST_MAG68</strain>
    </source>
</reference>
<keyword evidence="4" id="KW-0663">Pyridoxal phosphate</keyword>
<evidence type="ECO:0000256" key="3">
    <source>
        <dbReference type="ARBA" id="ARBA00022679"/>
    </source>
</evidence>
<dbReference type="GO" id="GO:1901605">
    <property type="term" value="P:alpha-amino acid metabolic process"/>
    <property type="evidence" value="ECO:0007669"/>
    <property type="project" value="TreeGrafter"/>
</dbReference>
<dbReference type="InterPro" id="IPR015421">
    <property type="entry name" value="PyrdxlP-dep_Trfase_major"/>
</dbReference>
<dbReference type="SUPFAM" id="SSF53383">
    <property type="entry name" value="PLP-dependent transferases"/>
    <property type="match status" value="1"/>
</dbReference>
<dbReference type="EC" id="2.6.1.1" evidence="6"/>
<evidence type="ECO:0000256" key="4">
    <source>
        <dbReference type="ARBA" id="ARBA00022898"/>
    </source>
</evidence>
<gene>
    <name evidence="6" type="ORF">AVDCRST_MAG68-3351</name>
</gene>
<dbReference type="CDD" id="cd00609">
    <property type="entry name" value="AAT_like"/>
    <property type="match status" value="1"/>
</dbReference>
<evidence type="ECO:0000259" key="5">
    <source>
        <dbReference type="Pfam" id="PF00155"/>
    </source>
</evidence>
<dbReference type="Gene3D" id="3.40.640.10">
    <property type="entry name" value="Type I PLP-dependent aspartate aminotransferase-like (Major domain)"/>
    <property type="match status" value="1"/>
</dbReference>
<protein>
    <submittedName>
        <fullName evidence="6">Transcriptional regulator, GntR family domain / Aspartate aminotransferase</fullName>
        <ecNumber evidence="6">2.6.1.1</ecNumber>
    </submittedName>
</protein>
<dbReference type="Pfam" id="PF00155">
    <property type="entry name" value="Aminotran_1_2"/>
    <property type="match status" value="1"/>
</dbReference>
<dbReference type="PANTHER" id="PTHR42790">
    <property type="entry name" value="AMINOTRANSFERASE"/>
    <property type="match status" value="1"/>
</dbReference>
<evidence type="ECO:0000256" key="1">
    <source>
        <dbReference type="ARBA" id="ARBA00001933"/>
    </source>
</evidence>
<evidence type="ECO:0000313" key="6">
    <source>
        <dbReference type="EMBL" id="CAA9335728.1"/>
    </source>
</evidence>
<sequence length="413" mass="45001">MSVETLEAAGAALPRLAEWARAARPSALQSMLTRASRPGVVSLALGFPAPELFPREEVGRAAERALAAEPLALQYTPPLARLRAQVAELMARREVSCSPEQVFLTAGAQQGMSLLTRLLLEPGGSVVAERLAYTGFLQVIEPFRPRVVTVPTDLDEGMDVDALERLLAGGERPALIYAVPQGHNPLTVTMSAARRERLVALAREHEVPVLEDDAYGFLQYGPGAPPPLRALDDRWVFYVGSFSKILAPGLRQGWVVVPEAFVPKLAIVKESSDINTATFSQYVLTAFLEEGGLPAHVARLCAEYRARRDAMVQMLEEHFPAGTRWRVPESGIFLWVELPRGVDAMRLLQVAVDEEDVVFIPGSAFAVEGDGGAAECIRLNFSHSPPERIREGMLRLARAVARVQRRGTASAAE</sequence>
<feature type="domain" description="Aminotransferase class I/classII large" evidence="5">
    <location>
        <begin position="54"/>
        <end position="392"/>
    </location>
</feature>
<dbReference type="Gene3D" id="3.90.1150.10">
    <property type="entry name" value="Aspartate Aminotransferase, domain 1"/>
    <property type="match status" value="1"/>
</dbReference>
<organism evidence="6">
    <name type="scientific">uncultured Gemmatimonadota bacterium</name>
    <dbReference type="NCBI Taxonomy" id="203437"/>
    <lineage>
        <taxon>Bacteria</taxon>
        <taxon>Pseudomonadati</taxon>
        <taxon>Gemmatimonadota</taxon>
        <taxon>environmental samples</taxon>
    </lineage>
</organism>
<dbReference type="GO" id="GO:0004069">
    <property type="term" value="F:L-aspartate:2-oxoglutarate aminotransferase activity"/>
    <property type="evidence" value="ECO:0007669"/>
    <property type="project" value="UniProtKB-EC"/>
</dbReference>
<dbReference type="InterPro" id="IPR004839">
    <property type="entry name" value="Aminotransferase_I/II_large"/>
</dbReference>
<dbReference type="InterPro" id="IPR050859">
    <property type="entry name" value="Class-I_PLP-dep_aminotransf"/>
</dbReference>
<proteinExistence type="predicted"/>
<accession>A0A6J4LLT2</accession>